<keyword evidence="1" id="KW-1133">Transmembrane helix</keyword>
<dbReference type="AlphaFoldDB" id="A0AAW9JTV0"/>
<keyword evidence="1" id="KW-0472">Membrane</keyword>
<evidence type="ECO:0000313" key="3">
    <source>
        <dbReference type="EMBL" id="MDZ5758993.1"/>
    </source>
</evidence>
<sequence length="274" mass="31313">MLWYQNWLHVVFYVVKFCLTIFLAIVVYQALFATILTKEIHIVTYILFWFFSAYVVLPRLNRLLARFYVPDYFIGRAKTSDGLLGDPINLAFYGSEEDLLVAFEKAGWHQADPLTLQSSIKIVTSSVFGKSYKKAPVSSLYLFGAQQQDLAFEREIDGNPRKRHHVRLWKTPEDWHLPGGKQADWIGGATFDKNIGLSLFTGQITHKIDANVDKERDFLIETLQTSGCIKDIYLAEHFTTSYHSRNGGGDRIHTDGALPFITIQSHQIMKGESE</sequence>
<proteinExistence type="predicted"/>
<dbReference type="InterPro" id="IPR025902">
    <property type="entry name" value="LssY-like-C_dom"/>
</dbReference>
<feature type="transmembrane region" description="Helical" evidence="1">
    <location>
        <begin position="40"/>
        <end position="57"/>
    </location>
</feature>
<organism evidence="3 4">
    <name type="scientific">Carnobacterium maltaromaticum</name>
    <name type="common">Carnobacterium piscicola</name>
    <dbReference type="NCBI Taxonomy" id="2751"/>
    <lineage>
        <taxon>Bacteria</taxon>
        <taxon>Bacillati</taxon>
        <taxon>Bacillota</taxon>
        <taxon>Bacilli</taxon>
        <taxon>Lactobacillales</taxon>
        <taxon>Carnobacteriaceae</taxon>
        <taxon>Carnobacterium</taxon>
    </lineage>
</organism>
<dbReference type="RefSeq" id="WP_010054591.1">
    <property type="nucleotide sequence ID" value="NZ_CP185245.1"/>
</dbReference>
<feature type="transmembrane region" description="Helical" evidence="1">
    <location>
        <begin position="7"/>
        <end position="28"/>
    </location>
</feature>
<evidence type="ECO:0000313" key="4">
    <source>
        <dbReference type="Proteomes" id="UP001290462"/>
    </source>
</evidence>
<protein>
    <submittedName>
        <fullName evidence="3">LssY C-terminal domain-containing protein</fullName>
    </submittedName>
</protein>
<dbReference type="EMBL" id="JAVBVO010000003">
    <property type="protein sequence ID" value="MDZ5758993.1"/>
    <property type="molecule type" value="Genomic_DNA"/>
</dbReference>
<comment type="caution">
    <text evidence="3">The sequence shown here is derived from an EMBL/GenBank/DDBJ whole genome shotgun (WGS) entry which is preliminary data.</text>
</comment>
<name>A0AAW9JTV0_CARML</name>
<reference evidence="3" key="1">
    <citation type="submission" date="2023-08" db="EMBL/GenBank/DDBJ databases">
        <title>Genomic characterization of piscicolin 126 produced by Carnobacterium maltaromaticum CM22 strain isolated from salmon (Salmo salar).</title>
        <authorList>
            <person name="Gonzalez-Gragera E."/>
            <person name="Garcia-Lopez J.D."/>
            <person name="Teso-Perez C."/>
            <person name="Gimenez-Hernandez I."/>
            <person name="Peralta-Sanchez J.M."/>
            <person name="Valdivia E."/>
            <person name="Montalban-Lopez M."/>
            <person name="Martin-Platero A.M."/>
            <person name="Banos A."/>
            <person name="Martinez-Bueno M."/>
        </authorList>
    </citation>
    <scope>NUCLEOTIDE SEQUENCE</scope>
    <source>
        <strain evidence="3">CM22</strain>
    </source>
</reference>
<dbReference type="Pfam" id="PF14067">
    <property type="entry name" value="LssY_C"/>
    <property type="match status" value="1"/>
</dbReference>
<feature type="domain" description="LssY-like C-terminal" evidence="2">
    <location>
        <begin position="68"/>
        <end position="258"/>
    </location>
</feature>
<keyword evidence="1" id="KW-0812">Transmembrane</keyword>
<evidence type="ECO:0000259" key="2">
    <source>
        <dbReference type="Pfam" id="PF14067"/>
    </source>
</evidence>
<accession>A0AAW9JTV0</accession>
<gene>
    <name evidence="3" type="ORF">RAK27_10025</name>
</gene>
<evidence type="ECO:0000256" key="1">
    <source>
        <dbReference type="SAM" id="Phobius"/>
    </source>
</evidence>
<dbReference type="Proteomes" id="UP001290462">
    <property type="component" value="Unassembled WGS sequence"/>
</dbReference>